<keyword evidence="3" id="KW-1185">Reference proteome</keyword>
<dbReference type="Gene3D" id="3.40.50.1110">
    <property type="entry name" value="SGNH hydrolase"/>
    <property type="match status" value="1"/>
</dbReference>
<feature type="domain" description="SGNH hydrolase-type esterase" evidence="1">
    <location>
        <begin position="2"/>
        <end position="191"/>
    </location>
</feature>
<evidence type="ECO:0000259" key="1">
    <source>
        <dbReference type="Pfam" id="PF13472"/>
    </source>
</evidence>
<evidence type="ECO:0000313" key="2">
    <source>
        <dbReference type="EMBL" id="MDY0394314.1"/>
    </source>
</evidence>
<name>A0ABU5C6X3_9BACI</name>
<organism evidence="2 3">
    <name type="scientific">Tigheibacillus halophilus</name>
    <dbReference type="NCBI Taxonomy" id="361280"/>
    <lineage>
        <taxon>Bacteria</taxon>
        <taxon>Bacillati</taxon>
        <taxon>Bacillota</taxon>
        <taxon>Bacilli</taxon>
        <taxon>Bacillales</taxon>
        <taxon>Bacillaceae</taxon>
        <taxon>Tigheibacillus</taxon>
    </lineage>
</organism>
<protein>
    <submittedName>
        <fullName evidence="2">SGNH/GDSL hydrolase family protein</fullName>
    </submittedName>
</protein>
<dbReference type="SUPFAM" id="SSF52266">
    <property type="entry name" value="SGNH hydrolase"/>
    <property type="match status" value="1"/>
</dbReference>
<sequence>MAIGDSLTEGVGDTTDNGGYVGLLDDTINQDKKLATFKNYGKRGNRTDQLIKRLDDPEIMASMKKADVILITIGANDIMEVLKENITDITYRAFSEERSHYEDRLHVIFDKLRSMNGDAKIYLIGFYNPFEQYFQNIDELDRIVDNWNATSEKVVETYDGVTYIPTKDLFHHKKDLFAADNFHPNITGYELMAKRILSYITE</sequence>
<dbReference type="InterPro" id="IPR036514">
    <property type="entry name" value="SGNH_hydro_sf"/>
</dbReference>
<dbReference type="PANTHER" id="PTHR30383:SF27">
    <property type="entry name" value="SPORE GERMINATION LIPASE LIPC"/>
    <property type="match status" value="1"/>
</dbReference>
<gene>
    <name evidence="2" type="ORF">RWE15_07310</name>
</gene>
<dbReference type="Pfam" id="PF13472">
    <property type="entry name" value="Lipase_GDSL_2"/>
    <property type="match status" value="1"/>
</dbReference>
<dbReference type="EMBL" id="JAWDIP010000003">
    <property type="protein sequence ID" value="MDY0394314.1"/>
    <property type="molecule type" value="Genomic_DNA"/>
</dbReference>
<dbReference type="InterPro" id="IPR051532">
    <property type="entry name" value="Ester_Hydrolysis_Enzymes"/>
</dbReference>
<dbReference type="InterPro" id="IPR013830">
    <property type="entry name" value="SGNH_hydro"/>
</dbReference>
<dbReference type="Proteomes" id="UP001281447">
    <property type="component" value="Unassembled WGS sequence"/>
</dbReference>
<keyword evidence="2" id="KW-0378">Hydrolase</keyword>
<dbReference type="CDD" id="cd04506">
    <property type="entry name" value="SGNH_hydrolase_YpmR_like"/>
    <property type="match status" value="1"/>
</dbReference>
<comment type="caution">
    <text evidence="2">The sequence shown here is derived from an EMBL/GenBank/DDBJ whole genome shotgun (WGS) entry which is preliminary data.</text>
</comment>
<evidence type="ECO:0000313" key="3">
    <source>
        <dbReference type="Proteomes" id="UP001281447"/>
    </source>
</evidence>
<dbReference type="GO" id="GO:0016787">
    <property type="term" value="F:hydrolase activity"/>
    <property type="evidence" value="ECO:0007669"/>
    <property type="project" value="UniProtKB-KW"/>
</dbReference>
<dbReference type="PANTHER" id="PTHR30383">
    <property type="entry name" value="THIOESTERASE 1/PROTEASE 1/LYSOPHOSPHOLIPASE L1"/>
    <property type="match status" value="1"/>
</dbReference>
<proteinExistence type="predicted"/>
<accession>A0ABU5C6X3</accession>
<reference evidence="2 3" key="1">
    <citation type="submission" date="2023-10" db="EMBL/GenBank/DDBJ databases">
        <title>Virgibacillus halophilus 5B73C genome.</title>
        <authorList>
            <person name="Miliotis G."/>
            <person name="Sengupta P."/>
            <person name="Hameed A."/>
            <person name="Chuvochina M."/>
            <person name="Mcdonagh F."/>
            <person name="Simpson A.C."/>
            <person name="Singh N.K."/>
            <person name="Rekha P.D."/>
            <person name="Raman K."/>
            <person name="Hugenholtz P."/>
            <person name="Venkateswaran K."/>
        </authorList>
    </citation>
    <scope>NUCLEOTIDE SEQUENCE [LARGE SCALE GENOMIC DNA]</scope>
    <source>
        <strain evidence="2 3">5B73C</strain>
    </source>
</reference>